<feature type="region of interest" description="Disordered" evidence="7">
    <location>
        <begin position="69"/>
        <end position="90"/>
    </location>
</feature>
<dbReference type="InterPro" id="IPR001648">
    <property type="entry name" value="Ribosomal_bS18"/>
</dbReference>
<evidence type="ECO:0000256" key="2">
    <source>
        <dbReference type="ARBA" id="ARBA00022980"/>
    </source>
</evidence>
<evidence type="ECO:0000256" key="4">
    <source>
        <dbReference type="ARBA" id="ARBA00035141"/>
    </source>
</evidence>
<comment type="subunit">
    <text evidence="5">Part of the 30S ribosomal subunit. Forms a tight heterodimer with protein bS6.</text>
</comment>
<feature type="compositionally biased region" description="Basic and acidic residues" evidence="7">
    <location>
        <begin position="72"/>
        <end position="90"/>
    </location>
</feature>
<dbReference type="NCBIfam" id="TIGR00165">
    <property type="entry name" value="S18"/>
    <property type="match status" value="1"/>
</dbReference>
<dbReference type="PANTHER" id="PTHR13479">
    <property type="entry name" value="30S RIBOSOMAL PROTEIN S18"/>
    <property type="match status" value="1"/>
</dbReference>
<name>A0ABY5DYK9_9ACTN</name>
<protein>
    <recommendedName>
        <fullName evidence="4 5">Small ribosomal subunit protein bS18</fullName>
    </recommendedName>
</protein>
<evidence type="ECO:0000313" key="9">
    <source>
        <dbReference type="Proteomes" id="UP001056035"/>
    </source>
</evidence>
<evidence type="ECO:0000256" key="7">
    <source>
        <dbReference type="SAM" id="MobiDB-lite"/>
    </source>
</evidence>
<comment type="similarity">
    <text evidence="1 5 6">Belongs to the bacterial ribosomal protein bS18 family.</text>
</comment>
<accession>A0ABY5DYK9</accession>
<dbReference type="Proteomes" id="UP001056035">
    <property type="component" value="Chromosome"/>
</dbReference>
<keyword evidence="5" id="KW-0699">rRNA-binding</keyword>
<dbReference type="Gene3D" id="4.10.640.10">
    <property type="entry name" value="Ribosomal protein S18"/>
    <property type="match status" value="1"/>
</dbReference>
<reference evidence="8 9" key="1">
    <citation type="submission" date="2022-06" db="EMBL/GenBank/DDBJ databases">
        <title>Paraconexibacter antarcticus.</title>
        <authorList>
            <person name="Kim C.S."/>
        </authorList>
    </citation>
    <scope>NUCLEOTIDE SEQUENCE [LARGE SCALE GENOMIC DNA]</scope>
    <source>
        <strain evidence="8 9">02-257</strain>
    </source>
</reference>
<dbReference type="HAMAP" id="MF_00270">
    <property type="entry name" value="Ribosomal_bS18"/>
    <property type="match status" value="1"/>
</dbReference>
<dbReference type="GO" id="GO:0005840">
    <property type="term" value="C:ribosome"/>
    <property type="evidence" value="ECO:0007669"/>
    <property type="project" value="UniProtKB-KW"/>
</dbReference>
<organism evidence="8 9">
    <name type="scientific">Paraconexibacter antarcticus</name>
    <dbReference type="NCBI Taxonomy" id="2949664"/>
    <lineage>
        <taxon>Bacteria</taxon>
        <taxon>Bacillati</taxon>
        <taxon>Actinomycetota</taxon>
        <taxon>Thermoleophilia</taxon>
        <taxon>Solirubrobacterales</taxon>
        <taxon>Paraconexibacteraceae</taxon>
        <taxon>Paraconexibacter</taxon>
    </lineage>
</organism>
<evidence type="ECO:0000256" key="3">
    <source>
        <dbReference type="ARBA" id="ARBA00023274"/>
    </source>
</evidence>
<keyword evidence="5" id="KW-0694">RNA-binding</keyword>
<evidence type="ECO:0000256" key="1">
    <source>
        <dbReference type="ARBA" id="ARBA00005589"/>
    </source>
</evidence>
<dbReference type="SUPFAM" id="SSF46911">
    <property type="entry name" value="Ribosomal protein S18"/>
    <property type="match status" value="1"/>
</dbReference>
<evidence type="ECO:0000313" key="8">
    <source>
        <dbReference type="EMBL" id="UTI67116.1"/>
    </source>
</evidence>
<dbReference type="PANTHER" id="PTHR13479:SF40">
    <property type="entry name" value="SMALL RIBOSOMAL SUBUNIT PROTEIN BS18M"/>
    <property type="match status" value="1"/>
</dbReference>
<sequence>MGSGRRKPCLFCKDKVEQVDYKDIATLSKFVSERGKIRSRRLTGACRRHQNQVAVAVKRARELALLPYVNDSGKDDRETTGRGRRDDRGR</sequence>
<evidence type="ECO:0000256" key="6">
    <source>
        <dbReference type="RuleBase" id="RU003910"/>
    </source>
</evidence>
<dbReference type="Pfam" id="PF01084">
    <property type="entry name" value="Ribosomal_S18"/>
    <property type="match status" value="1"/>
</dbReference>
<gene>
    <name evidence="5 8" type="primary">rpsR</name>
    <name evidence="8" type="ORF">NBH00_24875</name>
</gene>
<proteinExistence type="inferred from homology"/>
<evidence type="ECO:0000256" key="5">
    <source>
        <dbReference type="HAMAP-Rule" id="MF_00270"/>
    </source>
</evidence>
<dbReference type="EMBL" id="CP098502">
    <property type="protein sequence ID" value="UTI67116.1"/>
    <property type="molecule type" value="Genomic_DNA"/>
</dbReference>
<dbReference type="PROSITE" id="PS00057">
    <property type="entry name" value="RIBOSOMAL_S18"/>
    <property type="match status" value="1"/>
</dbReference>
<comment type="function">
    <text evidence="5">Binds as a heterodimer with protein bS6 to the central domain of the 16S rRNA, where it helps stabilize the platform of the 30S subunit.</text>
</comment>
<keyword evidence="9" id="KW-1185">Reference proteome</keyword>
<keyword evidence="3 5" id="KW-0687">Ribonucleoprotein</keyword>
<dbReference type="InterPro" id="IPR018275">
    <property type="entry name" value="Ribosomal_bS18_CS"/>
</dbReference>
<keyword evidence="2 5" id="KW-0689">Ribosomal protein</keyword>
<dbReference type="InterPro" id="IPR036870">
    <property type="entry name" value="Ribosomal_bS18_sf"/>
</dbReference>
<dbReference type="PRINTS" id="PR00974">
    <property type="entry name" value="RIBOSOMALS18"/>
</dbReference>